<comment type="caution">
    <text evidence="12">The sequence shown here is derived from an EMBL/GenBank/DDBJ whole genome shotgun (WGS) entry which is preliminary data.</text>
</comment>
<evidence type="ECO:0000259" key="11">
    <source>
        <dbReference type="Pfam" id="PF23598"/>
    </source>
</evidence>
<dbReference type="SUPFAM" id="SSF52540">
    <property type="entry name" value="P-loop containing nucleoside triphosphate hydrolases"/>
    <property type="match status" value="1"/>
</dbReference>
<dbReference type="InterPro" id="IPR041118">
    <property type="entry name" value="Rx_N"/>
</dbReference>
<evidence type="ECO:0000256" key="3">
    <source>
        <dbReference type="ARBA" id="ARBA00022737"/>
    </source>
</evidence>
<protein>
    <submittedName>
        <fullName evidence="12">Uncharacterized protein</fullName>
    </submittedName>
</protein>
<dbReference type="InterPro" id="IPR055414">
    <property type="entry name" value="LRR_R13L4/SHOC2-like"/>
</dbReference>
<keyword evidence="2" id="KW-0433">Leucine-rich repeat</keyword>
<keyword evidence="5" id="KW-0611">Plant defense</keyword>
<dbReference type="GO" id="GO:0051707">
    <property type="term" value="P:response to other organism"/>
    <property type="evidence" value="ECO:0007669"/>
    <property type="project" value="UniProtKB-ARBA"/>
</dbReference>
<dbReference type="PANTHER" id="PTHR36766">
    <property type="entry name" value="PLANT BROAD-SPECTRUM MILDEW RESISTANCE PROTEIN RPW8"/>
    <property type="match status" value="1"/>
</dbReference>
<dbReference type="Pfam" id="PF23559">
    <property type="entry name" value="WHD_DRP"/>
    <property type="match status" value="1"/>
</dbReference>
<dbReference type="InterPro" id="IPR002182">
    <property type="entry name" value="NB-ARC"/>
</dbReference>
<keyword evidence="13" id="KW-1185">Reference proteome</keyword>
<dbReference type="Gene3D" id="1.10.10.10">
    <property type="entry name" value="Winged helix-like DNA-binding domain superfamily/Winged helix DNA-binding domain"/>
    <property type="match status" value="1"/>
</dbReference>
<feature type="domain" description="NB-ARC" evidence="8">
    <location>
        <begin position="183"/>
        <end position="349"/>
    </location>
</feature>
<dbReference type="AlphaFoldDB" id="A0AAV5DST4"/>
<name>A0AAV5DST4_ELECO</name>
<dbReference type="GO" id="GO:0006952">
    <property type="term" value="P:defense response"/>
    <property type="evidence" value="ECO:0007669"/>
    <property type="project" value="UniProtKB-KW"/>
</dbReference>
<dbReference type="PRINTS" id="PR00364">
    <property type="entry name" value="DISEASERSIST"/>
</dbReference>
<reference evidence="12" key="1">
    <citation type="journal article" date="2018" name="DNA Res.">
        <title>Multiple hybrid de novo genome assembly of finger millet, an orphan allotetraploid crop.</title>
        <authorList>
            <person name="Hatakeyama M."/>
            <person name="Aluri S."/>
            <person name="Balachadran M.T."/>
            <person name="Sivarajan S.R."/>
            <person name="Patrignani A."/>
            <person name="Gruter S."/>
            <person name="Poveda L."/>
            <person name="Shimizu-Inatsugi R."/>
            <person name="Baeten J."/>
            <person name="Francoijs K.J."/>
            <person name="Nataraja K.N."/>
            <person name="Reddy Y.A.N."/>
            <person name="Phadnis S."/>
            <person name="Ravikumar R.L."/>
            <person name="Schlapbach R."/>
            <person name="Sreeman S.M."/>
            <person name="Shimizu K.K."/>
        </authorList>
    </citation>
    <scope>NUCLEOTIDE SEQUENCE</scope>
</reference>
<evidence type="ECO:0000259" key="9">
    <source>
        <dbReference type="Pfam" id="PF18052"/>
    </source>
</evidence>
<evidence type="ECO:0000256" key="7">
    <source>
        <dbReference type="ARBA" id="ARBA00023054"/>
    </source>
</evidence>
<evidence type="ECO:0000313" key="13">
    <source>
        <dbReference type="Proteomes" id="UP001054889"/>
    </source>
</evidence>
<keyword evidence="7" id="KW-0175">Coiled coil</keyword>
<reference evidence="12" key="2">
    <citation type="submission" date="2021-12" db="EMBL/GenBank/DDBJ databases">
        <title>Resequencing data analysis of finger millet.</title>
        <authorList>
            <person name="Hatakeyama M."/>
            <person name="Aluri S."/>
            <person name="Balachadran M.T."/>
            <person name="Sivarajan S.R."/>
            <person name="Poveda L."/>
            <person name="Shimizu-Inatsugi R."/>
            <person name="Schlapbach R."/>
            <person name="Sreeman S.M."/>
            <person name="Shimizu K.K."/>
        </authorList>
    </citation>
    <scope>NUCLEOTIDE SEQUENCE</scope>
</reference>
<keyword evidence="3" id="KW-0677">Repeat</keyword>
<gene>
    <name evidence="12" type="primary">ga31624</name>
    <name evidence="12" type="ORF">PR202_ga31624</name>
</gene>
<dbReference type="Gene3D" id="3.80.10.10">
    <property type="entry name" value="Ribonuclease Inhibitor"/>
    <property type="match status" value="1"/>
</dbReference>
<evidence type="ECO:0000256" key="4">
    <source>
        <dbReference type="ARBA" id="ARBA00022741"/>
    </source>
</evidence>
<dbReference type="Gene3D" id="3.40.50.300">
    <property type="entry name" value="P-loop containing nucleotide triphosphate hydrolases"/>
    <property type="match status" value="1"/>
</dbReference>
<evidence type="ECO:0000256" key="5">
    <source>
        <dbReference type="ARBA" id="ARBA00022821"/>
    </source>
</evidence>
<dbReference type="Pfam" id="PF18052">
    <property type="entry name" value="Rx_N"/>
    <property type="match status" value="1"/>
</dbReference>
<feature type="domain" description="Disease resistance protein winged helix" evidence="10">
    <location>
        <begin position="442"/>
        <end position="513"/>
    </location>
</feature>
<evidence type="ECO:0000256" key="2">
    <source>
        <dbReference type="ARBA" id="ARBA00022614"/>
    </source>
</evidence>
<dbReference type="Pfam" id="PF00931">
    <property type="entry name" value="NB-ARC"/>
    <property type="match status" value="1"/>
</dbReference>
<keyword evidence="4" id="KW-0547">Nucleotide-binding</keyword>
<dbReference type="Gene3D" id="1.20.5.4130">
    <property type="match status" value="1"/>
</dbReference>
<dbReference type="InterPro" id="IPR058922">
    <property type="entry name" value="WHD_DRP"/>
</dbReference>
<dbReference type="SUPFAM" id="SSF52047">
    <property type="entry name" value="RNI-like"/>
    <property type="match status" value="1"/>
</dbReference>
<evidence type="ECO:0000259" key="8">
    <source>
        <dbReference type="Pfam" id="PF00931"/>
    </source>
</evidence>
<evidence type="ECO:0000259" key="10">
    <source>
        <dbReference type="Pfam" id="PF23559"/>
    </source>
</evidence>
<sequence>MLAAAILKVAAGKAAAAAGDRIMLQWRFEKDLEYMRDTMESIEVVLVDAEKRSIEDKSVQLWLERLTRASYDISDLFDEFEANAVKKSAFRKARASTQLTTDSFYVTCSFVAIFKVPTPCLTLTSEVGMACKMKKVREKLENISNERRRYSFMTSNNSSNVQQVINERATSSNVVEADILGRDEEKQKVIALLMEASMSSEFIVLPIYGIGGIGKTTLAQLLYNDTHFKNHGKAWVYVSQLFDLTNIKMSVISQLQMEQGQLSSTREQDAGPSAHRNILIVLDDLWEEDDFKLDDLKKSLKIIGNGHRVHVIVTTRDAGIAEKVQTIEAHKIGALSLDVCWTIIKKIVGFDAKHANNEWMDDVGKEIAKKCGGVALAARALGFMLRSRDDVDGWVSVKDSAIWNVSTPGYTPSAYDNVLASLKLSYISIPPHLRLCFAYCLVFPKGHKMAKDELVYQWAALGLITPSDGVSIWQHGETCIKQLLEMSFFQHSKSPLFDKQHGKDVQLFTMHDLARLIMGDGLLDASTKCNSIRGRNYRYALLADCNKPLNSFMAYPDKIRAIRFQRSGETGHCSIGISTAKYLRVLDLGESSLEKLPSSIGQLKLLRYLNAPGMKDRVIPSCITKFSKLIYLSLRGSSTVSLPKSFGEMEALMYLDLSGCTGILEVPKSFGKLESLVHLDLSDCSLTQVDGIPEALSNLTKLQYLNLSRSKNLESKLTVRVLSEVIKTLTELRYLNVSGCRQFYGHSTNDLFDSISNLSNLEHLNFSHCSYLETIPDCICSLRKLHTLDLTGCRYLRRLPRNMGRMDNLKILNVNGCWDLICPTGQ</sequence>
<dbReference type="Proteomes" id="UP001054889">
    <property type="component" value="Unassembled WGS sequence"/>
</dbReference>
<dbReference type="GO" id="GO:0005524">
    <property type="term" value="F:ATP binding"/>
    <property type="evidence" value="ECO:0007669"/>
    <property type="project" value="UniProtKB-KW"/>
</dbReference>
<dbReference type="InterPro" id="IPR027417">
    <property type="entry name" value="P-loop_NTPase"/>
</dbReference>
<comment type="similarity">
    <text evidence="1">Belongs to the disease resistance NB-LRR family.</text>
</comment>
<accession>A0AAV5DST4</accession>
<keyword evidence="6" id="KW-0067">ATP-binding</keyword>
<proteinExistence type="inferred from homology"/>
<evidence type="ECO:0000256" key="1">
    <source>
        <dbReference type="ARBA" id="ARBA00008894"/>
    </source>
</evidence>
<dbReference type="InterPro" id="IPR036388">
    <property type="entry name" value="WH-like_DNA-bd_sf"/>
</dbReference>
<organism evidence="12 13">
    <name type="scientific">Eleusine coracana subsp. coracana</name>
    <dbReference type="NCBI Taxonomy" id="191504"/>
    <lineage>
        <taxon>Eukaryota</taxon>
        <taxon>Viridiplantae</taxon>
        <taxon>Streptophyta</taxon>
        <taxon>Embryophyta</taxon>
        <taxon>Tracheophyta</taxon>
        <taxon>Spermatophyta</taxon>
        <taxon>Magnoliopsida</taxon>
        <taxon>Liliopsida</taxon>
        <taxon>Poales</taxon>
        <taxon>Poaceae</taxon>
        <taxon>PACMAD clade</taxon>
        <taxon>Chloridoideae</taxon>
        <taxon>Cynodonteae</taxon>
        <taxon>Eleusininae</taxon>
        <taxon>Eleusine</taxon>
    </lineage>
</organism>
<evidence type="ECO:0000313" key="12">
    <source>
        <dbReference type="EMBL" id="GJN13271.1"/>
    </source>
</evidence>
<feature type="domain" description="Disease resistance N-terminal" evidence="9">
    <location>
        <begin position="7"/>
        <end position="91"/>
    </location>
</feature>
<dbReference type="GO" id="GO:0043531">
    <property type="term" value="F:ADP binding"/>
    <property type="evidence" value="ECO:0007669"/>
    <property type="project" value="InterPro"/>
</dbReference>
<evidence type="ECO:0000256" key="6">
    <source>
        <dbReference type="ARBA" id="ARBA00022840"/>
    </source>
</evidence>
<dbReference type="EMBL" id="BQKI01000058">
    <property type="protein sequence ID" value="GJN13271.1"/>
    <property type="molecule type" value="Genomic_DNA"/>
</dbReference>
<dbReference type="InterPro" id="IPR032675">
    <property type="entry name" value="LRR_dom_sf"/>
</dbReference>
<feature type="domain" description="Disease resistance R13L4/SHOC-2-like LRR" evidence="11">
    <location>
        <begin position="623"/>
        <end position="814"/>
    </location>
</feature>
<dbReference type="Pfam" id="PF23598">
    <property type="entry name" value="LRR_14"/>
    <property type="match status" value="1"/>
</dbReference>
<dbReference type="PANTHER" id="PTHR36766:SF73">
    <property type="entry name" value="NB-ARC DOMAIN-CONTAINING PROTEIN"/>
    <property type="match status" value="1"/>
</dbReference>